<protein>
    <submittedName>
        <fullName evidence="2">Uncharacterized protein</fullName>
    </submittedName>
</protein>
<accession>A0A164JI75</accession>
<reference evidence="2 3" key="1">
    <citation type="submission" date="2016-04" db="EMBL/GenBank/DDBJ databases">
        <authorList>
            <person name="Evans L.H."/>
            <person name="Alamgir A."/>
            <person name="Owens N."/>
            <person name="Weber N.D."/>
            <person name="Virtaneva K."/>
            <person name="Barbian K."/>
            <person name="Babar A."/>
            <person name="Rosenke K."/>
        </authorList>
    </citation>
    <scope>NUCLEOTIDE SEQUENCE [LARGE SCALE GENOMIC DNA]</scope>
    <source>
        <strain evidence="2 3">IFM 0406</strain>
    </source>
</reference>
<gene>
    <name evidence="2" type="ORF">AWN90_03870</name>
</gene>
<organism evidence="2 3">
    <name type="scientific">Nocardia terpenica</name>
    <dbReference type="NCBI Taxonomy" id="455432"/>
    <lineage>
        <taxon>Bacteria</taxon>
        <taxon>Bacillati</taxon>
        <taxon>Actinomycetota</taxon>
        <taxon>Actinomycetes</taxon>
        <taxon>Mycobacteriales</taxon>
        <taxon>Nocardiaceae</taxon>
        <taxon>Nocardia</taxon>
    </lineage>
</organism>
<name>A0A164JI75_9NOCA</name>
<dbReference type="Proteomes" id="UP000076512">
    <property type="component" value="Unassembled WGS sequence"/>
</dbReference>
<dbReference type="EMBL" id="LWGR01000015">
    <property type="protein sequence ID" value="KZM70427.1"/>
    <property type="molecule type" value="Genomic_DNA"/>
</dbReference>
<evidence type="ECO:0000313" key="2">
    <source>
        <dbReference type="EMBL" id="KZM70427.1"/>
    </source>
</evidence>
<dbReference type="AlphaFoldDB" id="A0A164JI75"/>
<feature type="region of interest" description="Disordered" evidence="1">
    <location>
        <begin position="108"/>
        <end position="139"/>
    </location>
</feature>
<keyword evidence="3" id="KW-1185">Reference proteome</keyword>
<dbReference type="STRING" id="455432.AWN90_03870"/>
<feature type="compositionally biased region" description="Polar residues" evidence="1">
    <location>
        <begin position="260"/>
        <end position="272"/>
    </location>
</feature>
<evidence type="ECO:0000256" key="1">
    <source>
        <dbReference type="SAM" id="MobiDB-lite"/>
    </source>
</evidence>
<evidence type="ECO:0000313" key="3">
    <source>
        <dbReference type="Proteomes" id="UP000076512"/>
    </source>
</evidence>
<proteinExistence type="predicted"/>
<sequence length="344" mass="36295">MIIKPFHENGVVIMTQPEPAPDAVTVRQWQATLLQQIHILSSEHARVTSQGTSGYDGAADPDHQSQMRAYGGEVSAMLAEIEDRARRTGLHPRVIADVRAAGAAAGAAAAGTRATPQTAASPGTEPVAARPAADAAAGSRAGDVRQISLDLMTLDVWQLEDMALHAAERQARWGRGGGMFGHDPVAEADFARNMELRHERVATFARAVGLSAGEAEFLWGDTGFAAQMRGMRAARLKAAARDELEFGWRAHAQPSPDSPTPATIPTDPQTGSPVLAGEAVLPPSPQEFIDRALTLAGTSALPAHQHPAETAVDTTLGYTGQSWDPAPDIETPQPSRSPDLGTEP</sequence>
<feature type="compositionally biased region" description="Polar residues" evidence="1">
    <location>
        <begin position="312"/>
        <end position="322"/>
    </location>
</feature>
<feature type="region of interest" description="Disordered" evidence="1">
    <location>
        <begin position="250"/>
        <end position="280"/>
    </location>
</feature>
<comment type="caution">
    <text evidence="2">The sequence shown here is derived from an EMBL/GenBank/DDBJ whole genome shotgun (WGS) entry which is preliminary data.</text>
</comment>
<feature type="region of interest" description="Disordered" evidence="1">
    <location>
        <begin position="300"/>
        <end position="344"/>
    </location>
</feature>